<gene>
    <name evidence="1" type="ORF">GCG54_00008168</name>
</gene>
<comment type="caution">
    <text evidence="1">The sequence shown here is derived from an EMBL/GenBank/DDBJ whole genome shotgun (WGS) entry which is preliminary data.</text>
</comment>
<reference evidence="1" key="2">
    <citation type="submission" date="2020-03" db="EMBL/GenBank/DDBJ databases">
        <authorList>
            <person name="Fu F.-F."/>
            <person name="Chen J."/>
        </authorList>
    </citation>
    <scope>NUCLEOTIDE SEQUENCE</scope>
    <source>
        <strain evidence="1">Lc1</strain>
    </source>
</reference>
<dbReference type="AlphaFoldDB" id="A0A8H4C7A9"/>
<protein>
    <submittedName>
        <fullName evidence="1">Uncharacterized protein</fullName>
    </submittedName>
</protein>
<reference evidence="1" key="1">
    <citation type="journal article" date="2020" name="Phytopathology">
        <title>Genome sequence and comparative analysis of Colletotrichum gloeosporioides isolated from Liriodendron leaves.</title>
        <authorList>
            <person name="Fu F.F."/>
            <person name="Hao Z."/>
            <person name="Wang P."/>
            <person name="Lu Y."/>
            <person name="Xue L.J."/>
            <person name="Wei G."/>
            <person name="Tian Y."/>
            <person name="Baishi H."/>
            <person name="Xu H."/>
            <person name="Shi J."/>
            <person name="Cheng T."/>
            <person name="Wang G."/>
            <person name="Yi Y."/>
            <person name="Chen J."/>
        </authorList>
    </citation>
    <scope>NUCLEOTIDE SEQUENCE</scope>
    <source>
        <strain evidence="1">Lc1</strain>
    </source>
</reference>
<accession>A0A8H4C7A9</accession>
<proteinExistence type="predicted"/>
<organism evidence="1 2">
    <name type="scientific">Colletotrichum gloeosporioides</name>
    <name type="common">Anthracnose fungus</name>
    <name type="synonym">Glomerella cingulata</name>
    <dbReference type="NCBI Taxonomy" id="474922"/>
    <lineage>
        <taxon>Eukaryota</taxon>
        <taxon>Fungi</taxon>
        <taxon>Dikarya</taxon>
        <taxon>Ascomycota</taxon>
        <taxon>Pezizomycotina</taxon>
        <taxon>Sordariomycetes</taxon>
        <taxon>Hypocreomycetidae</taxon>
        <taxon>Glomerellales</taxon>
        <taxon>Glomerellaceae</taxon>
        <taxon>Colletotrichum</taxon>
        <taxon>Colletotrichum gloeosporioides species complex</taxon>
    </lineage>
</organism>
<dbReference type="GeneID" id="69015309"/>
<dbReference type="EMBL" id="WVTB01000091">
    <property type="protein sequence ID" value="KAF3798714.1"/>
    <property type="molecule type" value="Genomic_DNA"/>
</dbReference>
<sequence length="720" mass="80695">MEAAAGIVGLLSFAGQLLNGLVRLNEYIQDQRESDIRTENATRETELMISTITGLRSALQSVKDSNSTCDGTPWASHIVTLHTQLERCSRDLDDWVENHKPPSGPSTKRQKVSEVLQNRRVRAVRTLESKLVSHRAQISLSIGALNMSISHLGLEKLDRVHIDVQSLTESNLRSNAATRDFTRNAAADSNARHHELMDHISASSEDQRNQAIMIQEETLNHISRMSDNLSSIASVASSLQRLVGSSPLRRSVSGSEYSENQFPSPLGGGKRKRRFSCVEREHSDAIAHFGFPRAKPQGHWSCGALIGIDQAFARVYKNFSVRCLFCDKPFHKNDFLSRARHLVDRHDFSGCDQSALYTTAEELKDHLEIEHSASRGALDSESFDLSIFAANGSVWVDSRHALLAGKPENADVPTTHVLLNSQLRTLLSETPYLEAGRSESESDLASRPVAGTKAINRAMEALAKDVFSPYVSSQRLPSILHEAANLEQELIIQCNRPLPRRWATVPDCLLKASSPSQLHAMRSPETKAALRSSLHHLFWPVRPGLEMKRYSQTCHECSNEANTYGLCKRHQEEALGSMYPRSTWSWYSLDHTLKVSAIFLRLKKWTTNMERIDLWMLDVLHKSDHLLAMFRCSAFREVPIGSSADWASSNPSRGHDHQFWGQQWKSDLLGAFDNNSVPHHFHLSGEQSDGAVDSRDGDFEFFIPLRLKTGMAEVARVLGW</sequence>
<evidence type="ECO:0000313" key="1">
    <source>
        <dbReference type="EMBL" id="KAF3798714.1"/>
    </source>
</evidence>
<dbReference type="RefSeq" id="XP_045257874.1">
    <property type="nucleotide sequence ID" value="XM_045408140.1"/>
</dbReference>
<dbReference type="Proteomes" id="UP000613401">
    <property type="component" value="Unassembled WGS sequence"/>
</dbReference>
<keyword evidence="2" id="KW-1185">Reference proteome</keyword>
<name>A0A8H4C7A9_COLGL</name>
<evidence type="ECO:0000313" key="2">
    <source>
        <dbReference type="Proteomes" id="UP000613401"/>
    </source>
</evidence>